<proteinExistence type="predicted"/>
<dbReference type="RefSeq" id="WP_145179113.1">
    <property type="nucleotide sequence ID" value="NZ_CP037422.1"/>
</dbReference>
<name>A0A517X1B0_9PLAN</name>
<gene>
    <name evidence="2" type="ORF">V202x_47160</name>
</gene>
<keyword evidence="1" id="KW-0472">Membrane</keyword>
<dbReference type="Proteomes" id="UP000318384">
    <property type="component" value="Chromosome"/>
</dbReference>
<keyword evidence="1" id="KW-0812">Transmembrane</keyword>
<dbReference type="AlphaFoldDB" id="A0A517X1B0"/>
<sequence>MTERKESKFIRFLSYAIPILLVIYVLGVGPIAGVITQPDGSVNPEHRSWAISFYAPLFFVVKSNASLESIVEEYVQFWVDII</sequence>
<dbReference type="OrthoDB" id="95711at203682"/>
<feature type="transmembrane region" description="Helical" evidence="1">
    <location>
        <begin position="12"/>
        <end position="35"/>
    </location>
</feature>
<evidence type="ECO:0000256" key="1">
    <source>
        <dbReference type="SAM" id="Phobius"/>
    </source>
</evidence>
<evidence type="ECO:0000313" key="2">
    <source>
        <dbReference type="EMBL" id="QDU11297.1"/>
    </source>
</evidence>
<organism evidence="2 3">
    <name type="scientific">Gimesia aquarii</name>
    <dbReference type="NCBI Taxonomy" id="2527964"/>
    <lineage>
        <taxon>Bacteria</taxon>
        <taxon>Pseudomonadati</taxon>
        <taxon>Planctomycetota</taxon>
        <taxon>Planctomycetia</taxon>
        <taxon>Planctomycetales</taxon>
        <taxon>Planctomycetaceae</taxon>
        <taxon>Gimesia</taxon>
    </lineage>
</organism>
<dbReference type="EMBL" id="CP037422">
    <property type="protein sequence ID" value="QDU11297.1"/>
    <property type="molecule type" value="Genomic_DNA"/>
</dbReference>
<protein>
    <submittedName>
        <fullName evidence="2">Uncharacterized protein</fullName>
    </submittedName>
</protein>
<reference evidence="2 3" key="1">
    <citation type="submission" date="2019-03" db="EMBL/GenBank/DDBJ databases">
        <title>Deep-cultivation of Planctomycetes and their phenomic and genomic characterization uncovers novel biology.</title>
        <authorList>
            <person name="Wiegand S."/>
            <person name="Jogler M."/>
            <person name="Boedeker C."/>
            <person name="Pinto D."/>
            <person name="Vollmers J."/>
            <person name="Rivas-Marin E."/>
            <person name="Kohn T."/>
            <person name="Peeters S.H."/>
            <person name="Heuer A."/>
            <person name="Rast P."/>
            <person name="Oberbeckmann S."/>
            <person name="Bunk B."/>
            <person name="Jeske O."/>
            <person name="Meyerdierks A."/>
            <person name="Storesund J.E."/>
            <person name="Kallscheuer N."/>
            <person name="Luecker S."/>
            <person name="Lage O.M."/>
            <person name="Pohl T."/>
            <person name="Merkel B.J."/>
            <person name="Hornburger P."/>
            <person name="Mueller R.-W."/>
            <person name="Bruemmer F."/>
            <person name="Labrenz M."/>
            <person name="Spormann A.M."/>
            <person name="Op den Camp H."/>
            <person name="Overmann J."/>
            <person name="Amann R."/>
            <person name="Jetten M.S.M."/>
            <person name="Mascher T."/>
            <person name="Medema M.H."/>
            <person name="Devos D.P."/>
            <person name="Kaster A.-K."/>
            <person name="Ovreas L."/>
            <person name="Rohde M."/>
            <person name="Galperin M.Y."/>
            <person name="Jogler C."/>
        </authorList>
    </citation>
    <scope>NUCLEOTIDE SEQUENCE [LARGE SCALE GENOMIC DNA]</scope>
    <source>
        <strain evidence="2 3">V202</strain>
    </source>
</reference>
<keyword evidence="1" id="KW-1133">Transmembrane helix</keyword>
<accession>A0A517X1B0</accession>
<evidence type="ECO:0000313" key="3">
    <source>
        <dbReference type="Proteomes" id="UP000318384"/>
    </source>
</evidence>
<keyword evidence="3" id="KW-1185">Reference proteome</keyword>